<evidence type="ECO:0000256" key="4">
    <source>
        <dbReference type="ARBA" id="ARBA00022980"/>
    </source>
</evidence>
<dbReference type="PANTHER" id="PTHR46909">
    <property type="entry name" value="39S RIBOSOMAL PROTEIN L36, MITOCHONDRIAL"/>
    <property type="match status" value="1"/>
</dbReference>
<gene>
    <name evidence="9" type="ORF">DGAL_LOCUS14526</name>
</gene>
<name>A0A8J2S7F5_9CRUS</name>
<evidence type="ECO:0000313" key="10">
    <source>
        <dbReference type="Proteomes" id="UP000789390"/>
    </source>
</evidence>
<dbReference type="Proteomes" id="UP000789390">
    <property type="component" value="Unassembled WGS sequence"/>
</dbReference>
<sequence>MDTLRKIVRPVFNNLQQYFMLSPAVFPVTVSRTFVGLSTPIPKALNMPKQLLTPFVPTLVPNCGFKVVGKLKKRCKDCYKVVRQERTYIICKTKPRHKQMSMKKDEDKTWILTSATMGPKRPW</sequence>
<reference evidence="9" key="1">
    <citation type="submission" date="2021-11" db="EMBL/GenBank/DDBJ databases">
        <authorList>
            <person name="Schell T."/>
        </authorList>
    </citation>
    <scope>NUCLEOTIDE SEQUENCE</scope>
    <source>
        <strain evidence="9">M5</strain>
    </source>
</reference>
<dbReference type="SUPFAM" id="SSF57840">
    <property type="entry name" value="Ribosomal protein L36"/>
    <property type="match status" value="1"/>
</dbReference>
<evidence type="ECO:0000256" key="5">
    <source>
        <dbReference type="ARBA" id="ARBA00023128"/>
    </source>
</evidence>
<evidence type="ECO:0000313" key="9">
    <source>
        <dbReference type="EMBL" id="CAH0110918.1"/>
    </source>
</evidence>
<dbReference type="InterPro" id="IPR000473">
    <property type="entry name" value="Ribosomal_bL36"/>
</dbReference>
<dbReference type="InterPro" id="IPR035977">
    <property type="entry name" value="Ribosomal_bL36_sp"/>
</dbReference>
<keyword evidence="4" id="KW-0689">Ribosomal protein</keyword>
<evidence type="ECO:0000256" key="1">
    <source>
        <dbReference type="ARBA" id="ARBA00004173"/>
    </source>
</evidence>
<organism evidence="9 10">
    <name type="scientific">Daphnia galeata</name>
    <dbReference type="NCBI Taxonomy" id="27404"/>
    <lineage>
        <taxon>Eukaryota</taxon>
        <taxon>Metazoa</taxon>
        <taxon>Ecdysozoa</taxon>
        <taxon>Arthropoda</taxon>
        <taxon>Crustacea</taxon>
        <taxon>Branchiopoda</taxon>
        <taxon>Diplostraca</taxon>
        <taxon>Cladocera</taxon>
        <taxon>Anomopoda</taxon>
        <taxon>Daphniidae</taxon>
        <taxon>Daphnia</taxon>
    </lineage>
</organism>
<comment type="similarity">
    <text evidence="2">Belongs to the bacterial ribosomal protein bL36 family.</text>
</comment>
<dbReference type="GO" id="GO:0006412">
    <property type="term" value="P:translation"/>
    <property type="evidence" value="ECO:0007669"/>
    <property type="project" value="InterPro"/>
</dbReference>
<dbReference type="EMBL" id="CAKKLH010000308">
    <property type="protein sequence ID" value="CAH0110918.1"/>
    <property type="molecule type" value="Genomic_DNA"/>
</dbReference>
<keyword evidence="6" id="KW-0687">Ribonucleoprotein</keyword>
<comment type="subcellular location">
    <subcellularLocation>
        <location evidence="1">Mitochondrion</location>
    </subcellularLocation>
</comment>
<keyword evidence="10" id="KW-1185">Reference proteome</keyword>
<dbReference type="InterPro" id="IPR052143">
    <property type="entry name" value="Mitoribosomal_bL36m"/>
</dbReference>
<evidence type="ECO:0000256" key="7">
    <source>
        <dbReference type="ARBA" id="ARBA00035239"/>
    </source>
</evidence>
<dbReference type="AlphaFoldDB" id="A0A8J2S7F5"/>
<evidence type="ECO:0000256" key="8">
    <source>
        <dbReference type="ARBA" id="ARBA00035411"/>
    </source>
</evidence>
<dbReference type="Pfam" id="PF00444">
    <property type="entry name" value="Ribosomal_L36"/>
    <property type="match status" value="1"/>
</dbReference>
<proteinExistence type="inferred from homology"/>
<dbReference type="OrthoDB" id="10265903at2759"/>
<keyword evidence="3" id="KW-0809">Transit peptide</keyword>
<protein>
    <recommendedName>
        <fullName evidence="7">Large ribosomal subunit protein bL36m</fullName>
    </recommendedName>
    <alternativeName>
        <fullName evidence="8">39S ribosomal protein L36, mitochondrial</fullName>
    </alternativeName>
</protein>
<evidence type="ECO:0000256" key="6">
    <source>
        <dbReference type="ARBA" id="ARBA00023274"/>
    </source>
</evidence>
<evidence type="ECO:0000256" key="2">
    <source>
        <dbReference type="ARBA" id="ARBA00007645"/>
    </source>
</evidence>
<comment type="caution">
    <text evidence="9">The sequence shown here is derived from an EMBL/GenBank/DDBJ whole genome shotgun (WGS) entry which is preliminary data.</text>
</comment>
<evidence type="ECO:0000256" key="3">
    <source>
        <dbReference type="ARBA" id="ARBA00022946"/>
    </source>
</evidence>
<dbReference type="GO" id="GO:0003735">
    <property type="term" value="F:structural constituent of ribosome"/>
    <property type="evidence" value="ECO:0007669"/>
    <property type="project" value="InterPro"/>
</dbReference>
<keyword evidence="5" id="KW-0496">Mitochondrion</keyword>
<dbReference type="PANTHER" id="PTHR46909:SF1">
    <property type="entry name" value="LARGE RIBOSOMAL SUBUNIT PROTEIN BL36M"/>
    <property type="match status" value="1"/>
</dbReference>
<accession>A0A8J2S7F5</accession>
<dbReference type="GO" id="GO:0005762">
    <property type="term" value="C:mitochondrial large ribosomal subunit"/>
    <property type="evidence" value="ECO:0007669"/>
    <property type="project" value="TreeGrafter"/>
</dbReference>